<name>A0A1F5CGG5_9BACT</name>
<gene>
    <name evidence="1" type="ORF">A2567_02695</name>
</gene>
<evidence type="ECO:0000313" key="2">
    <source>
        <dbReference type="Proteomes" id="UP000178974"/>
    </source>
</evidence>
<protein>
    <submittedName>
        <fullName evidence="1">Uncharacterized protein</fullName>
    </submittedName>
</protein>
<comment type="caution">
    <text evidence="1">The sequence shown here is derived from an EMBL/GenBank/DDBJ whole genome shotgun (WGS) entry which is preliminary data.</text>
</comment>
<dbReference type="EMBL" id="MEZA01000028">
    <property type="protein sequence ID" value="OGD41942.1"/>
    <property type="molecule type" value="Genomic_DNA"/>
</dbReference>
<proteinExistence type="predicted"/>
<dbReference type="Proteomes" id="UP000178974">
    <property type="component" value="Unassembled WGS sequence"/>
</dbReference>
<evidence type="ECO:0000313" key="1">
    <source>
        <dbReference type="EMBL" id="OGD41942.1"/>
    </source>
</evidence>
<reference evidence="1 2" key="1">
    <citation type="journal article" date="2016" name="Nat. Commun.">
        <title>Thousands of microbial genomes shed light on interconnected biogeochemical processes in an aquifer system.</title>
        <authorList>
            <person name="Anantharaman K."/>
            <person name="Brown C.T."/>
            <person name="Hug L.A."/>
            <person name="Sharon I."/>
            <person name="Castelle C.J."/>
            <person name="Probst A.J."/>
            <person name="Thomas B.C."/>
            <person name="Singh A."/>
            <person name="Wilkins M.J."/>
            <person name="Karaoz U."/>
            <person name="Brodie E.L."/>
            <person name="Williams K.H."/>
            <person name="Hubbard S.S."/>
            <person name="Banfield J.F."/>
        </authorList>
    </citation>
    <scope>NUCLEOTIDE SEQUENCE [LARGE SCALE GENOMIC DNA]</scope>
</reference>
<sequence length="94" mass="9686">MPVLWGRAAAGTMRLSPALPGDGDYFFPPPLRSAAQASEKVIACANRAFIAGSTSDRSLGAGIDFGGFLGGPPALALLPPPPGIPHWEATTWDL</sequence>
<dbReference type="AlphaFoldDB" id="A0A1F5CGG5"/>
<organism evidence="1 2">
    <name type="scientific">Candidatus Azambacteria bacterium RIFOXYD1_FULL_42_11</name>
    <dbReference type="NCBI Taxonomy" id="1797310"/>
    <lineage>
        <taxon>Bacteria</taxon>
        <taxon>Candidatus Azamiibacteriota</taxon>
    </lineage>
</organism>
<accession>A0A1F5CGG5</accession>